<evidence type="ECO:0000256" key="1">
    <source>
        <dbReference type="ARBA" id="ARBA00022676"/>
    </source>
</evidence>
<dbReference type="Pfam" id="PF00535">
    <property type="entry name" value="Glycos_transf_2"/>
    <property type="match status" value="1"/>
</dbReference>
<accession>A0AAP4EY79</accession>
<evidence type="ECO:0000259" key="3">
    <source>
        <dbReference type="Pfam" id="PF00535"/>
    </source>
</evidence>
<feature type="domain" description="Glycosyltransferase 2-like" evidence="3">
    <location>
        <begin position="7"/>
        <end position="128"/>
    </location>
</feature>
<dbReference type="PANTHER" id="PTHR22916:SF51">
    <property type="entry name" value="GLYCOSYLTRANSFERASE EPSH-RELATED"/>
    <property type="match status" value="1"/>
</dbReference>
<reference evidence="4 5" key="1">
    <citation type="submission" date="2023-05" db="EMBL/GenBank/DDBJ databases">
        <title>[ruminococcus] sp. nov., isolated from a pig farm feces dump.</title>
        <authorList>
            <person name="Chang Y.-H."/>
        </authorList>
    </citation>
    <scope>NUCLEOTIDE SEQUENCE [LARGE SCALE GENOMIC DNA]</scope>
    <source>
        <strain evidence="4 5">YH-rum2234</strain>
    </source>
</reference>
<dbReference type="SUPFAM" id="SSF53448">
    <property type="entry name" value="Nucleotide-diphospho-sugar transferases"/>
    <property type="match status" value="1"/>
</dbReference>
<dbReference type="EMBL" id="JASGBQ010000003">
    <property type="protein sequence ID" value="MDI9241556.1"/>
    <property type="molecule type" value="Genomic_DNA"/>
</dbReference>
<dbReference type="Proteomes" id="UP001300383">
    <property type="component" value="Unassembled WGS sequence"/>
</dbReference>
<keyword evidence="5" id="KW-1185">Reference proteome</keyword>
<sequence>MKESLISVIVPVYKVEKYLDRCVESIIGQTYSNLEVILVDDGSPDHCPAMCDAWAKKDSRIKVIHKKNGGLSDARNAGMEVSNGDLIGFVDSDDWIAPDMYQCLYEIMKADNSDISACGVKMVWENGTASRMLTESGNCVLSKEEAMRALIEESWIKQPVWYKLYNADIIRHISFPVGKYHEDVFWSYQVIGAAGRVSVIDHVGYYYWQRSGSIMGEAYSLKRLDAIEAMEHRQDYLENNFPALATRARCSLWFSCMYHGQKILCEIQKKDQANAMEYLRGVIRRHPFLSNSLNELGRKEKIWLSIEKTSLQAACRIRNALGIGL</sequence>
<keyword evidence="2 4" id="KW-0808">Transferase</keyword>
<dbReference type="InterPro" id="IPR001173">
    <property type="entry name" value="Glyco_trans_2-like"/>
</dbReference>
<evidence type="ECO:0000313" key="5">
    <source>
        <dbReference type="Proteomes" id="UP001300383"/>
    </source>
</evidence>
<dbReference type="RefSeq" id="WP_283230063.1">
    <property type="nucleotide sequence ID" value="NZ_JASGBQ010000003.1"/>
</dbReference>
<dbReference type="CDD" id="cd00761">
    <property type="entry name" value="Glyco_tranf_GTA_type"/>
    <property type="match status" value="1"/>
</dbReference>
<name>A0AAP4EY79_9FIRM</name>
<gene>
    <name evidence="4" type="ORF">QJ036_03570</name>
</gene>
<keyword evidence="1 4" id="KW-0328">Glycosyltransferase</keyword>
<organism evidence="4 5">
    <name type="scientific">Fusibacillus kribbianus</name>
    <dbReference type="NCBI Taxonomy" id="3044208"/>
    <lineage>
        <taxon>Bacteria</taxon>
        <taxon>Bacillati</taxon>
        <taxon>Bacillota</taxon>
        <taxon>Clostridia</taxon>
        <taxon>Lachnospirales</taxon>
        <taxon>Lachnospiraceae</taxon>
        <taxon>Fusibacillus</taxon>
    </lineage>
</organism>
<evidence type="ECO:0000256" key="2">
    <source>
        <dbReference type="ARBA" id="ARBA00022679"/>
    </source>
</evidence>
<dbReference type="PANTHER" id="PTHR22916">
    <property type="entry name" value="GLYCOSYLTRANSFERASE"/>
    <property type="match status" value="1"/>
</dbReference>
<evidence type="ECO:0000313" key="4">
    <source>
        <dbReference type="EMBL" id="MDI9241556.1"/>
    </source>
</evidence>
<dbReference type="AlphaFoldDB" id="A0AAP4EY79"/>
<comment type="caution">
    <text evidence="4">The sequence shown here is derived from an EMBL/GenBank/DDBJ whole genome shotgun (WGS) entry which is preliminary data.</text>
</comment>
<dbReference type="Gene3D" id="3.90.550.10">
    <property type="entry name" value="Spore Coat Polysaccharide Biosynthesis Protein SpsA, Chain A"/>
    <property type="match status" value="1"/>
</dbReference>
<protein>
    <submittedName>
        <fullName evidence="4">Glycosyltransferase</fullName>
        <ecNumber evidence="4">2.4.-.-</ecNumber>
    </submittedName>
</protein>
<dbReference type="EC" id="2.4.-.-" evidence="4"/>
<proteinExistence type="predicted"/>
<dbReference type="GO" id="GO:0016757">
    <property type="term" value="F:glycosyltransferase activity"/>
    <property type="evidence" value="ECO:0007669"/>
    <property type="project" value="UniProtKB-KW"/>
</dbReference>
<dbReference type="InterPro" id="IPR029044">
    <property type="entry name" value="Nucleotide-diphossugar_trans"/>
</dbReference>